<evidence type="ECO:0000256" key="1">
    <source>
        <dbReference type="ARBA" id="ARBA00004141"/>
    </source>
</evidence>
<dbReference type="Pfam" id="PF00001">
    <property type="entry name" value="7tm_1"/>
    <property type="match status" value="1"/>
</dbReference>
<feature type="transmembrane region" description="Helical" evidence="9">
    <location>
        <begin position="89"/>
        <end position="117"/>
    </location>
</feature>
<organism evidence="12 13">
    <name type="scientific">Callosobruchus maculatus</name>
    <name type="common">Southern cowpea weevil</name>
    <name type="synonym">Pulse bruchid</name>
    <dbReference type="NCBI Taxonomy" id="64391"/>
    <lineage>
        <taxon>Eukaryota</taxon>
        <taxon>Metazoa</taxon>
        <taxon>Ecdysozoa</taxon>
        <taxon>Arthropoda</taxon>
        <taxon>Hexapoda</taxon>
        <taxon>Insecta</taxon>
        <taxon>Pterygota</taxon>
        <taxon>Neoptera</taxon>
        <taxon>Endopterygota</taxon>
        <taxon>Coleoptera</taxon>
        <taxon>Polyphaga</taxon>
        <taxon>Cucujiformia</taxon>
        <taxon>Chrysomeloidea</taxon>
        <taxon>Chrysomelidae</taxon>
        <taxon>Bruchinae</taxon>
        <taxon>Bruchini</taxon>
        <taxon>Callosobruchus</taxon>
    </lineage>
</organism>
<feature type="chain" id="PRO_5024937200" description="G-protein coupled receptors family 1 profile domain-containing protein" evidence="10">
    <location>
        <begin position="23"/>
        <end position="187"/>
    </location>
</feature>
<protein>
    <recommendedName>
        <fullName evidence="11">G-protein coupled receptors family 1 profile domain-containing protein</fullName>
    </recommendedName>
</protein>
<sequence>MLQLLSTIFLLVPLLLVSGSDSSKYASNGTYVDDASVKYDNATIRAANFVTFSESDTLPHFVFRNEVSYDNYTDYIDISMEYIISSILWWMWLMIALHCVVFLIGLVGNSLVCVAVYRNHTMRTVTNYFIVNLAVADFLVILFCLPPSLLWDVTSTWWFGATVCKVVLYLQGTEATMQSQLSFTSGD</sequence>
<keyword evidence="10" id="KW-0732">Signal</keyword>
<evidence type="ECO:0000256" key="5">
    <source>
        <dbReference type="ARBA" id="ARBA00023040"/>
    </source>
</evidence>
<evidence type="ECO:0000256" key="4">
    <source>
        <dbReference type="ARBA" id="ARBA00022989"/>
    </source>
</evidence>
<dbReference type="InterPro" id="IPR017452">
    <property type="entry name" value="GPCR_Rhodpsn_7TM"/>
</dbReference>
<feature type="signal peptide" evidence="10">
    <location>
        <begin position="1"/>
        <end position="22"/>
    </location>
</feature>
<keyword evidence="4 9" id="KW-1133">Transmembrane helix</keyword>
<keyword evidence="13" id="KW-1185">Reference proteome</keyword>
<evidence type="ECO:0000256" key="9">
    <source>
        <dbReference type="SAM" id="Phobius"/>
    </source>
</evidence>
<evidence type="ECO:0000313" key="12">
    <source>
        <dbReference type="EMBL" id="VEN47680.1"/>
    </source>
</evidence>
<name>A0A653CKN6_CALMS</name>
<comment type="subcellular location">
    <subcellularLocation>
        <location evidence="1">Membrane</location>
        <topology evidence="1">Multi-pass membrane protein</topology>
    </subcellularLocation>
</comment>
<dbReference type="AlphaFoldDB" id="A0A653CKN6"/>
<feature type="transmembrane region" description="Helical" evidence="9">
    <location>
        <begin position="129"/>
        <end position="149"/>
    </location>
</feature>
<evidence type="ECO:0000259" key="11">
    <source>
        <dbReference type="PROSITE" id="PS50262"/>
    </source>
</evidence>
<evidence type="ECO:0000256" key="6">
    <source>
        <dbReference type="ARBA" id="ARBA00023136"/>
    </source>
</evidence>
<dbReference type="Proteomes" id="UP000410492">
    <property type="component" value="Unassembled WGS sequence"/>
</dbReference>
<evidence type="ECO:0000313" key="13">
    <source>
        <dbReference type="Proteomes" id="UP000410492"/>
    </source>
</evidence>
<comment type="similarity">
    <text evidence="2">Belongs to the G-protein coupled receptor 1 family.</text>
</comment>
<evidence type="ECO:0000256" key="10">
    <source>
        <dbReference type="SAM" id="SignalP"/>
    </source>
</evidence>
<dbReference type="SUPFAM" id="SSF81321">
    <property type="entry name" value="Family A G protein-coupled receptor-like"/>
    <property type="match status" value="1"/>
</dbReference>
<dbReference type="GO" id="GO:0005886">
    <property type="term" value="C:plasma membrane"/>
    <property type="evidence" value="ECO:0007669"/>
    <property type="project" value="TreeGrafter"/>
</dbReference>
<keyword evidence="7" id="KW-0675">Receptor</keyword>
<evidence type="ECO:0000256" key="3">
    <source>
        <dbReference type="ARBA" id="ARBA00022692"/>
    </source>
</evidence>
<dbReference type="GO" id="GO:0004930">
    <property type="term" value="F:G protein-coupled receptor activity"/>
    <property type="evidence" value="ECO:0007669"/>
    <property type="project" value="UniProtKB-KW"/>
</dbReference>
<feature type="domain" description="G-protein coupled receptors family 1 profile" evidence="11">
    <location>
        <begin position="108"/>
        <end position="170"/>
    </location>
</feature>
<keyword evidence="8" id="KW-0807">Transducer</keyword>
<keyword evidence="3 9" id="KW-0812">Transmembrane</keyword>
<dbReference type="PANTHER" id="PTHR45695:SF15">
    <property type="entry name" value="OPSIN RH2"/>
    <property type="match status" value="1"/>
</dbReference>
<gene>
    <name evidence="12" type="ORF">CALMAC_LOCUS9366</name>
</gene>
<evidence type="ECO:0000256" key="7">
    <source>
        <dbReference type="ARBA" id="ARBA00023170"/>
    </source>
</evidence>
<dbReference type="OrthoDB" id="5987936at2759"/>
<dbReference type="Gene3D" id="1.20.1070.10">
    <property type="entry name" value="Rhodopsin 7-helix transmembrane proteins"/>
    <property type="match status" value="1"/>
</dbReference>
<accession>A0A653CKN6</accession>
<keyword evidence="5" id="KW-0297">G-protein coupled receptor</keyword>
<dbReference type="PRINTS" id="PR00237">
    <property type="entry name" value="GPCRRHODOPSN"/>
</dbReference>
<keyword evidence="6 9" id="KW-0472">Membrane</keyword>
<proteinExistence type="inferred from homology"/>
<evidence type="ECO:0000256" key="2">
    <source>
        <dbReference type="ARBA" id="ARBA00010663"/>
    </source>
</evidence>
<reference evidence="12 13" key="1">
    <citation type="submission" date="2019-01" db="EMBL/GenBank/DDBJ databases">
        <authorList>
            <person name="Sayadi A."/>
        </authorList>
    </citation>
    <scope>NUCLEOTIDE SEQUENCE [LARGE SCALE GENOMIC DNA]</scope>
</reference>
<dbReference type="InterPro" id="IPR000276">
    <property type="entry name" value="GPCR_Rhodpsn"/>
</dbReference>
<dbReference type="PANTHER" id="PTHR45695">
    <property type="entry name" value="LEUCOKININ RECEPTOR-RELATED"/>
    <property type="match status" value="1"/>
</dbReference>
<dbReference type="PROSITE" id="PS50262">
    <property type="entry name" value="G_PROTEIN_RECEP_F1_2"/>
    <property type="match status" value="1"/>
</dbReference>
<dbReference type="EMBL" id="CAACVG010007931">
    <property type="protein sequence ID" value="VEN47680.1"/>
    <property type="molecule type" value="Genomic_DNA"/>
</dbReference>
<evidence type="ECO:0000256" key="8">
    <source>
        <dbReference type="ARBA" id="ARBA00023224"/>
    </source>
</evidence>